<evidence type="ECO:0000313" key="4">
    <source>
        <dbReference type="Proteomes" id="UP000325105"/>
    </source>
</evidence>
<dbReference type="EMBL" id="VNHX01000011">
    <property type="protein sequence ID" value="TYP94703.1"/>
    <property type="molecule type" value="Genomic_DNA"/>
</dbReference>
<feature type="coiled-coil region" evidence="1">
    <location>
        <begin position="3"/>
        <end position="30"/>
    </location>
</feature>
<dbReference type="Proteomes" id="UP000325105">
    <property type="component" value="Unassembled WGS sequence"/>
</dbReference>
<proteinExistence type="predicted"/>
<evidence type="ECO:0000313" key="3">
    <source>
        <dbReference type="EMBL" id="TYP94703.1"/>
    </source>
</evidence>
<accession>A0A5S5DF85</accession>
<reference evidence="3 4" key="1">
    <citation type="submission" date="2019-07" db="EMBL/GenBank/DDBJ databases">
        <title>Genomic Encyclopedia of Archaeal and Bacterial Type Strains, Phase II (KMG-II): from individual species to whole genera.</title>
        <authorList>
            <person name="Goeker M."/>
        </authorList>
    </citation>
    <scope>NUCLEOTIDE SEQUENCE [LARGE SCALE GENOMIC DNA]</scope>
    <source>
        <strain evidence="3 4">DSM 18850</strain>
    </source>
</reference>
<sequence length="174" mass="19020">MKNSQKINNLQDLKVEIARVNQRRREQEAYLTDQYDLLKKKIDAPARFFRNLTSNIPGAGVVKGVVNGIGKVTQGKDADWLTNVLQIGAPIVLNSTLLRKAGWVKKALVLLASETAIGQVNQNRISNVISKVSAFIRPKDKKKKRKKAVPATDAITPPAPLDGDLPVSSANTTV</sequence>
<dbReference type="RefSeq" id="WP_211357517.1">
    <property type="nucleotide sequence ID" value="NZ_VNHX01000011.1"/>
</dbReference>
<protein>
    <submittedName>
        <fullName evidence="3">Uncharacterized protein</fullName>
    </submittedName>
</protein>
<feature type="region of interest" description="Disordered" evidence="2">
    <location>
        <begin position="140"/>
        <end position="174"/>
    </location>
</feature>
<name>A0A5S5DF85_9SPHI</name>
<gene>
    <name evidence="3" type="ORF">BC792_111112</name>
</gene>
<keyword evidence="1" id="KW-0175">Coiled coil</keyword>
<dbReference type="AlphaFoldDB" id="A0A5S5DF85"/>
<evidence type="ECO:0000256" key="1">
    <source>
        <dbReference type="SAM" id="Coils"/>
    </source>
</evidence>
<evidence type="ECO:0000256" key="2">
    <source>
        <dbReference type="SAM" id="MobiDB-lite"/>
    </source>
</evidence>
<keyword evidence="4" id="KW-1185">Reference proteome</keyword>
<comment type="caution">
    <text evidence="3">The sequence shown here is derived from an EMBL/GenBank/DDBJ whole genome shotgun (WGS) entry which is preliminary data.</text>
</comment>
<organism evidence="3 4">
    <name type="scientific">Sphingobacterium allocomposti</name>
    <dbReference type="NCBI Taxonomy" id="415956"/>
    <lineage>
        <taxon>Bacteria</taxon>
        <taxon>Pseudomonadati</taxon>
        <taxon>Bacteroidota</taxon>
        <taxon>Sphingobacteriia</taxon>
        <taxon>Sphingobacteriales</taxon>
        <taxon>Sphingobacteriaceae</taxon>
        <taxon>Sphingobacterium</taxon>
    </lineage>
</organism>